<dbReference type="InterPro" id="IPR010404">
    <property type="entry name" value="CpcT/CpeT"/>
</dbReference>
<reference evidence="3" key="1">
    <citation type="submission" date="2025-08" db="UniProtKB">
        <authorList>
            <consortium name="RefSeq"/>
        </authorList>
    </citation>
    <scope>IDENTIFICATION</scope>
    <source>
        <tissue evidence="3">Fruit stalk</tissue>
    </source>
</reference>
<keyword evidence="1" id="KW-0812">Transmembrane</keyword>
<dbReference type="Proteomes" id="UP000515121">
    <property type="component" value="Unplaced"/>
</dbReference>
<protein>
    <submittedName>
        <fullName evidence="3">Uncharacterized protein LOC111314288</fullName>
    </submittedName>
</protein>
<keyword evidence="1" id="KW-1133">Transmembrane helix</keyword>
<dbReference type="GO" id="GO:0016829">
    <property type="term" value="F:lyase activity"/>
    <property type="evidence" value="ECO:0007669"/>
    <property type="project" value="InterPro"/>
</dbReference>
<sequence length="119" mass="13612">MGRGSESELNGWSRARGLVVKTLVLIGGAILIKRFTKSTTRWYHARIVVRSLSGEELRAWMVQRFYISNRLVQLTAQLIFLSPKFQLICINLLVFTWLCILKDSSETLSAGKLYCEELC</sequence>
<evidence type="ECO:0000313" key="3">
    <source>
        <dbReference type="RefSeq" id="XP_022771218.1"/>
    </source>
</evidence>
<keyword evidence="2" id="KW-1185">Reference proteome</keyword>
<feature type="transmembrane region" description="Helical" evidence="1">
    <location>
        <begin position="15"/>
        <end position="32"/>
    </location>
</feature>
<organism evidence="2 3">
    <name type="scientific">Durio zibethinus</name>
    <name type="common">Durian</name>
    <dbReference type="NCBI Taxonomy" id="66656"/>
    <lineage>
        <taxon>Eukaryota</taxon>
        <taxon>Viridiplantae</taxon>
        <taxon>Streptophyta</taxon>
        <taxon>Embryophyta</taxon>
        <taxon>Tracheophyta</taxon>
        <taxon>Spermatophyta</taxon>
        <taxon>Magnoliopsida</taxon>
        <taxon>eudicotyledons</taxon>
        <taxon>Gunneridae</taxon>
        <taxon>Pentapetalae</taxon>
        <taxon>rosids</taxon>
        <taxon>malvids</taxon>
        <taxon>Malvales</taxon>
        <taxon>Malvaceae</taxon>
        <taxon>Helicteroideae</taxon>
        <taxon>Durio</taxon>
    </lineage>
</organism>
<dbReference type="KEGG" id="dzi:111314288"/>
<gene>
    <name evidence="3" type="primary">LOC111314288</name>
</gene>
<dbReference type="AlphaFoldDB" id="A0A6P6B237"/>
<proteinExistence type="predicted"/>
<dbReference type="PANTHER" id="PTHR35137:SF1">
    <property type="entry name" value="CHROMOPHORE LYASE CRL, CHLOROPLASTIC"/>
    <property type="match status" value="1"/>
</dbReference>
<name>A0A6P6B237_DURZI</name>
<dbReference type="RefSeq" id="XP_022771218.1">
    <property type="nucleotide sequence ID" value="XM_022915483.1"/>
</dbReference>
<accession>A0A6P6B237</accession>
<dbReference type="PANTHER" id="PTHR35137">
    <property type="entry name" value="CHROMOPHORE LYASE CRL, CHLOROPLASTIC"/>
    <property type="match status" value="1"/>
</dbReference>
<evidence type="ECO:0000313" key="2">
    <source>
        <dbReference type="Proteomes" id="UP000515121"/>
    </source>
</evidence>
<evidence type="ECO:0000256" key="1">
    <source>
        <dbReference type="SAM" id="Phobius"/>
    </source>
</evidence>
<dbReference type="OrthoDB" id="1737785at2759"/>
<keyword evidence="1" id="KW-0472">Membrane</keyword>
<dbReference type="GeneID" id="111314288"/>